<feature type="signal peptide" evidence="1">
    <location>
        <begin position="1"/>
        <end position="19"/>
    </location>
</feature>
<evidence type="ECO:0008006" key="4">
    <source>
        <dbReference type="Google" id="ProtNLM"/>
    </source>
</evidence>
<dbReference type="Proteomes" id="UP000593892">
    <property type="component" value="Chromosome"/>
</dbReference>
<dbReference type="AlphaFoldDB" id="A0A7S7SIN4"/>
<evidence type="ECO:0000313" key="3">
    <source>
        <dbReference type="Proteomes" id="UP000593892"/>
    </source>
</evidence>
<reference evidence="2 3" key="1">
    <citation type="submission" date="2020-10" db="EMBL/GenBank/DDBJ databases">
        <title>Complete genome sequence of Paludibaculum fermentans P105T, a facultatively anaerobic acidobacterium capable of dissimilatory Fe(III) reduction.</title>
        <authorList>
            <person name="Dedysh S.N."/>
            <person name="Beletsky A.V."/>
            <person name="Kulichevskaya I.S."/>
            <person name="Mardanov A.V."/>
            <person name="Ravin N.V."/>
        </authorList>
    </citation>
    <scope>NUCLEOTIDE SEQUENCE [LARGE SCALE GENOMIC DNA]</scope>
    <source>
        <strain evidence="2 3">P105</strain>
    </source>
</reference>
<feature type="chain" id="PRO_5032655948" description="Cupin 2 conserved barrel domain-containing protein" evidence="1">
    <location>
        <begin position="20"/>
        <end position="137"/>
    </location>
</feature>
<evidence type="ECO:0000256" key="1">
    <source>
        <dbReference type="SAM" id="SignalP"/>
    </source>
</evidence>
<proteinExistence type="predicted"/>
<dbReference type="SUPFAM" id="SSF51182">
    <property type="entry name" value="RmlC-like cupins"/>
    <property type="match status" value="1"/>
</dbReference>
<accession>A0A7S7SIN4</accession>
<keyword evidence="3" id="KW-1185">Reference proteome</keyword>
<evidence type="ECO:0000313" key="2">
    <source>
        <dbReference type="EMBL" id="QOY85853.1"/>
    </source>
</evidence>
<protein>
    <recommendedName>
        <fullName evidence="4">Cupin 2 conserved barrel domain-containing protein</fullName>
    </recommendedName>
</protein>
<dbReference type="Gene3D" id="2.60.120.10">
    <property type="entry name" value="Jelly Rolls"/>
    <property type="match status" value="1"/>
</dbReference>
<name>A0A7S7SIN4_PALFE</name>
<keyword evidence="1" id="KW-0732">Signal</keyword>
<dbReference type="RefSeq" id="WP_194447523.1">
    <property type="nucleotide sequence ID" value="NZ_CP063849.1"/>
</dbReference>
<dbReference type="KEGG" id="pfer:IRI77_23935"/>
<sequence length="137" mass="15207">MRRVWKVVLMAGALGAAFLAGQSTSHFDQWWTADNDALAAAPQHHKLLFENEEVKVLEVTVAPGVREPLHAHRYPSVLYYISAAHMKEHSPGVPAVDRGLRADGTVIFLPVGPPHQMENLESTKPLKAIRVELKKSR</sequence>
<dbReference type="InterPro" id="IPR011051">
    <property type="entry name" value="RmlC_Cupin_sf"/>
</dbReference>
<dbReference type="EMBL" id="CP063849">
    <property type="protein sequence ID" value="QOY85853.1"/>
    <property type="molecule type" value="Genomic_DNA"/>
</dbReference>
<dbReference type="InterPro" id="IPR014710">
    <property type="entry name" value="RmlC-like_jellyroll"/>
</dbReference>
<gene>
    <name evidence="2" type="ORF">IRI77_23935</name>
</gene>
<organism evidence="2 3">
    <name type="scientific">Paludibaculum fermentans</name>
    <dbReference type="NCBI Taxonomy" id="1473598"/>
    <lineage>
        <taxon>Bacteria</taxon>
        <taxon>Pseudomonadati</taxon>
        <taxon>Acidobacteriota</taxon>
        <taxon>Terriglobia</taxon>
        <taxon>Bryobacterales</taxon>
        <taxon>Bryobacteraceae</taxon>
        <taxon>Paludibaculum</taxon>
    </lineage>
</organism>